<name>A0A9X1GFR7_ENTFC</name>
<organism evidence="1 2">
    <name type="scientific">Enterococcus faecium</name>
    <name type="common">Streptococcus faecium</name>
    <dbReference type="NCBI Taxonomy" id="1352"/>
    <lineage>
        <taxon>Bacteria</taxon>
        <taxon>Bacillati</taxon>
        <taxon>Bacillota</taxon>
        <taxon>Bacilli</taxon>
        <taxon>Lactobacillales</taxon>
        <taxon>Enterococcaceae</taxon>
        <taxon>Enterococcus</taxon>
    </lineage>
</organism>
<gene>
    <name evidence="1" type="ORF">KYX88_16200</name>
</gene>
<reference evidence="1" key="1">
    <citation type="journal article" date="2022" name="J. Anim. Sci.">
        <title>Whole genome sequence analyses-based assessment of virulence potential and antimicrobial susceptibilities and resistance of Enterococcus faecium strains isolated from commercial swine and cattle probiotic products.</title>
        <authorList>
            <person name="Shridhar P.B."/>
            <person name="Amachawadi R.G."/>
            <person name="Tokach M."/>
            <person name="Patel I."/>
            <person name="Gangiredla J."/>
            <person name="Mammel M."/>
            <person name="Nagaraja T.G."/>
        </authorList>
    </citation>
    <scope>NUCLEOTIDE SEQUENCE</scope>
    <source>
        <strain evidence="1">EF215</strain>
    </source>
</reference>
<evidence type="ECO:0000313" key="2">
    <source>
        <dbReference type="Proteomes" id="UP001139644"/>
    </source>
</evidence>
<accession>A0A9X1GFR7</accession>
<proteinExistence type="predicted"/>
<dbReference type="Proteomes" id="UP001139644">
    <property type="component" value="Unassembled WGS sequence"/>
</dbReference>
<sequence length="86" mass="10119">MTRPNPFNADVSYNRATPSWYYFYNNFYVLVKLENGTYRYAVYLRFHGSFTTAASVRNGYGFNHDFTMTDEAKAIYGNYFYRIGAV</sequence>
<protein>
    <submittedName>
        <fullName evidence="1">Uncharacterized protein</fullName>
    </submittedName>
</protein>
<comment type="caution">
    <text evidence="1">The sequence shown here is derived from an EMBL/GenBank/DDBJ whole genome shotgun (WGS) entry which is preliminary data.</text>
</comment>
<feature type="non-terminal residue" evidence="1">
    <location>
        <position position="86"/>
    </location>
</feature>
<dbReference type="EMBL" id="JAIFOC010000581">
    <property type="protein sequence ID" value="MBX4224219.1"/>
    <property type="molecule type" value="Genomic_DNA"/>
</dbReference>
<evidence type="ECO:0000313" key="1">
    <source>
        <dbReference type="EMBL" id="MBX4224219.1"/>
    </source>
</evidence>
<dbReference type="AlphaFoldDB" id="A0A9X1GFR7"/>